<dbReference type="InParanoid" id="A0A6J2X7G6"/>
<evidence type="ECO:0000313" key="2">
    <source>
        <dbReference type="Proteomes" id="UP000504635"/>
    </source>
</evidence>
<dbReference type="OrthoDB" id="6575720at2759"/>
<dbReference type="AlphaFoldDB" id="A0A6J2X7G6"/>
<keyword evidence="2" id="KW-1185">Reference proteome</keyword>
<dbReference type="KEGG" id="soy:115875767"/>
<gene>
    <name evidence="3" type="primary">LOC115875767</name>
</gene>
<feature type="chain" id="PRO_5026652162" evidence="1">
    <location>
        <begin position="19"/>
        <end position="248"/>
    </location>
</feature>
<feature type="signal peptide" evidence="1">
    <location>
        <begin position="1"/>
        <end position="18"/>
    </location>
</feature>
<name>A0A6J2X7G6_SITOR</name>
<evidence type="ECO:0000313" key="3">
    <source>
        <dbReference type="RefSeq" id="XP_030747132.1"/>
    </source>
</evidence>
<evidence type="ECO:0000256" key="1">
    <source>
        <dbReference type="SAM" id="SignalP"/>
    </source>
</evidence>
<sequence length="248" mass="28493">MNKFIFILIVSCLSTIDSKNQNTFFDSLFDRIRLGFGKFQNIDKAARVADLVSQAFGSGVKTDSVRQEEESEDGLKEPNILVRFLKVLGINSKKIGVITVNVIIFIAQLLSKTLLNKASVSKSTSPNQEELRNAKNGDPFSWIMEKPEVRNIINEALNPKLPEEIIKYIKERSMDEETGCVQMLICKVSPIIRGMQKALNFTENYLHKDQNATVQKFVFSEYFPKVDEMLKHSWECEDKYHFCFYDDL</sequence>
<reference evidence="3" key="1">
    <citation type="submission" date="2025-08" db="UniProtKB">
        <authorList>
            <consortium name="RefSeq"/>
        </authorList>
    </citation>
    <scope>IDENTIFICATION</scope>
    <source>
        <tissue evidence="3">Gonads</tissue>
    </source>
</reference>
<accession>A0A6J2X7G6</accession>
<dbReference type="RefSeq" id="XP_030747132.1">
    <property type="nucleotide sequence ID" value="XM_030891272.1"/>
</dbReference>
<organism evidence="2 3">
    <name type="scientific">Sitophilus oryzae</name>
    <name type="common">Rice weevil</name>
    <name type="synonym">Curculio oryzae</name>
    <dbReference type="NCBI Taxonomy" id="7048"/>
    <lineage>
        <taxon>Eukaryota</taxon>
        <taxon>Metazoa</taxon>
        <taxon>Ecdysozoa</taxon>
        <taxon>Arthropoda</taxon>
        <taxon>Hexapoda</taxon>
        <taxon>Insecta</taxon>
        <taxon>Pterygota</taxon>
        <taxon>Neoptera</taxon>
        <taxon>Endopterygota</taxon>
        <taxon>Coleoptera</taxon>
        <taxon>Polyphaga</taxon>
        <taxon>Cucujiformia</taxon>
        <taxon>Curculionidae</taxon>
        <taxon>Dryophthorinae</taxon>
        <taxon>Sitophilus</taxon>
    </lineage>
</organism>
<dbReference type="GeneID" id="115875767"/>
<keyword evidence="1" id="KW-0732">Signal</keyword>
<proteinExistence type="predicted"/>
<protein>
    <submittedName>
        <fullName evidence="3">Uncharacterized protein LOC115875767</fullName>
    </submittedName>
</protein>
<dbReference type="Proteomes" id="UP000504635">
    <property type="component" value="Unplaced"/>
</dbReference>